<dbReference type="PANTHER" id="PTHR14859">
    <property type="entry name" value="CALCOFLUOR WHITE HYPERSENSITIVE PROTEIN PRECURSOR"/>
    <property type="match status" value="1"/>
</dbReference>
<keyword evidence="3" id="KW-0255">Endonuclease</keyword>
<keyword evidence="3" id="KW-0269">Exonuclease</keyword>
<dbReference type="InterPro" id="IPR005135">
    <property type="entry name" value="Endo/exonuclease/phosphatase"/>
</dbReference>
<dbReference type="Pfam" id="PF03372">
    <property type="entry name" value="Exo_endo_phos"/>
    <property type="match status" value="1"/>
</dbReference>
<sequence>MTEKGTALSPQVSTNLKSARRQQLRRFFALPLILTATAGVAVRATVRDSVPFLSAVFYATPWPLLAVCFLAVAGLLKPTASRTTFRLLLLSAGACALIFFYQHYEFPADRSVAIEADSSSDRDLKVVFWNVARGLRGWDPVFDKLKRLDADVYGLAEVDPLDHDMLQRLQREFPNYEVAPFQHGMVILSRFPIASRQNIETASNAFFASADVEVAGQQLRFIVADMHSWPLLFREAPMQTLCEIAMETADRPTVFMGDLNTPNDSVFCDRFRDEFVSPFEQQGRGFDCTWPVPLPVMAIDHLWVNKLWDVKSCNLGWTWVSDHRPIISELRLPVVAP</sequence>
<name>A0A1P8WQH8_9PLAN</name>
<feature type="transmembrane region" description="Helical" evidence="1">
    <location>
        <begin position="52"/>
        <end position="75"/>
    </location>
</feature>
<dbReference type="GO" id="GO:0016020">
    <property type="term" value="C:membrane"/>
    <property type="evidence" value="ECO:0007669"/>
    <property type="project" value="GOC"/>
</dbReference>
<evidence type="ECO:0000313" key="3">
    <source>
        <dbReference type="EMBL" id="APZ96294.1"/>
    </source>
</evidence>
<feature type="transmembrane region" description="Helical" evidence="1">
    <location>
        <begin position="87"/>
        <end position="104"/>
    </location>
</feature>
<gene>
    <name evidence="3" type="ORF">Fuma_05962</name>
</gene>
<dbReference type="InterPro" id="IPR036691">
    <property type="entry name" value="Endo/exonu/phosph_ase_sf"/>
</dbReference>
<dbReference type="SUPFAM" id="SSF56219">
    <property type="entry name" value="DNase I-like"/>
    <property type="match status" value="1"/>
</dbReference>
<proteinExistence type="predicted"/>
<dbReference type="AlphaFoldDB" id="A0A1P8WQH8"/>
<keyword evidence="1" id="KW-0472">Membrane</keyword>
<dbReference type="GO" id="GO:0004527">
    <property type="term" value="F:exonuclease activity"/>
    <property type="evidence" value="ECO:0007669"/>
    <property type="project" value="UniProtKB-KW"/>
</dbReference>
<protein>
    <submittedName>
        <fullName evidence="3">Endonuclease/Exonuclease/phosphatase family protein</fullName>
    </submittedName>
</protein>
<reference evidence="3 4" key="1">
    <citation type="journal article" date="2016" name="Front. Microbiol.">
        <title>Fuerstia marisgermanicae gen. nov., sp. nov., an Unusual Member of the Phylum Planctomycetes from the German Wadden Sea.</title>
        <authorList>
            <person name="Kohn T."/>
            <person name="Heuer A."/>
            <person name="Jogler M."/>
            <person name="Vollmers J."/>
            <person name="Boedeker C."/>
            <person name="Bunk B."/>
            <person name="Rast P."/>
            <person name="Borchert D."/>
            <person name="Glockner I."/>
            <person name="Freese H.M."/>
            <person name="Klenk H.P."/>
            <person name="Overmann J."/>
            <person name="Kaster A.K."/>
            <person name="Rohde M."/>
            <person name="Wiegand S."/>
            <person name="Jogler C."/>
        </authorList>
    </citation>
    <scope>NUCLEOTIDE SEQUENCE [LARGE SCALE GENOMIC DNA]</scope>
    <source>
        <strain evidence="3 4">NH11</strain>
    </source>
</reference>
<dbReference type="STRING" id="1891926.Fuma_05962"/>
<keyword evidence="1" id="KW-1133">Transmembrane helix</keyword>
<evidence type="ECO:0000256" key="1">
    <source>
        <dbReference type="SAM" id="Phobius"/>
    </source>
</evidence>
<feature type="transmembrane region" description="Helical" evidence="1">
    <location>
        <begin position="27"/>
        <end position="46"/>
    </location>
</feature>
<keyword evidence="4" id="KW-1185">Reference proteome</keyword>
<keyword evidence="1" id="KW-0812">Transmembrane</keyword>
<dbReference type="Gene3D" id="3.60.10.10">
    <property type="entry name" value="Endonuclease/exonuclease/phosphatase"/>
    <property type="match status" value="1"/>
</dbReference>
<dbReference type="PANTHER" id="PTHR14859:SF1">
    <property type="entry name" value="PGAP2-INTERACTING PROTEIN"/>
    <property type="match status" value="1"/>
</dbReference>
<feature type="domain" description="Endonuclease/exonuclease/phosphatase" evidence="2">
    <location>
        <begin position="129"/>
        <end position="323"/>
    </location>
</feature>
<dbReference type="KEGG" id="fmr:Fuma_05962"/>
<organism evidence="3 4">
    <name type="scientific">Fuerstiella marisgermanici</name>
    <dbReference type="NCBI Taxonomy" id="1891926"/>
    <lineage>
        <taxon>Bacteria</taxon>
        <taxon>Pseudomonadati</taxon>
        <taxon>Planctomycetota</taxon>
        <taxon>Planctomycetia</taxon>
        <taxon>Planctomycetales</taxon>
        <taxon>Planctomycetaceae</taxon>
        <taxon>Fuerstiella</taxon>
    </lineage>
</organism>
<dbReference type="OrthoDB" id="243209at2"/>
<dbReference type="GO" id="GO:0006506">
    <property type="term" value="P:GPI anchor biosynthetic process"/>
    <property type="evidence" value="ECO:0007669"/>
    <property type="project" value="TreeGrafter"/>
</dbReference>
<evidence type="ECO:0000313" key="4">
    <source>
        <dbReference type="Proteomes" id="UP000187735"/>
    </source>
</evidence>
<dbReference type="RefSeq" id="WP_077027336.1">
    <property type="nucleotide sequence ID" value="NZ_CP017641.1"/>
</dbReference>
<accession>A0A1P8WQH8</accession>
<dbReference type="EMBL" id="CP017641">
    <property type="protein sequence ID" value="APZ96294.1"/>
    <property type="molecule type" value="Genomic_DNA"/>
</dbReference>
<dbReference type="InterPro" id="IPR051916">
    <property type="entry name" value="GPI-anchor_lipid_remodeler"/>
</dbReference>
<evidence type="ECO:0000259" key="2">
    <source>
        <dbReference type="Pfam" id="PF03372"/>
    </source>
</evidence>
<keyword evidence="3" id="KW-0378">Hydrolase</keyword>
<keyword evidence="3" id="KW-0540">Nuclease</keyword>
<dbReference type="GO" id="GO:0004519">
    <property type="term" value="F:endonuclease activity"/>
    <property type="evidence" value="ECO:0007669"/>
    <property type="project" value="UniProtKB-KW"/>
</dbReference>
<dbReference type="Proteomes" id="UP000187735">
    <property type="component" value="Chromosome"/>
</dbReference>